<name>A0A1I7XM31_HETBA</name>
<evidence type="ECO:0000313" key="6">
    <source>
        <dbReference type="WBParaSite" id="Hba_18558"/>
    </source>
</evidence>
<protein>
    <submittedName>
        <fullName evidence="6">DAO domain-containing protein</fullName>
    </submittedName>
</protein>
<accession>A0A1I7XM31</accession>
<evidence type="ECO:0000256" key="4">
    <source>
        <dbReference type="ARBA" id="ARBA00023002"/>
    </source>
</evidence>
<keyword evidence="5" id="KW-1185">Reference proteome</keyword>
<keyword evidence="2" id="KW-0285">Flavoprotein</keyword>
<sequence length="93" mass="10553">MLSLLPRLSVAWNIRAQNISCAPLNKEYATIFYKLLFIYILHTAHQSGNNSGVIHAGIYYTPGSLKAKLCVEGMNLAYKFFDENKIPYKKRGN</sequence>
<dbReference type="InterPro" id="IPR036188">
    <property type="entry name" value="FAD/NAD-bd_sf"/>
</dbReference>
<proteinExistence type="predicted"/>
<dbReference type="WBParaSite" id="Hba_18558">
    <property type="protein sequence ID" value="Hba_18558"/>
    <property type="gene ID" value="Hba_18558"/>
</dbReference>
<keyword evidence="3" id="KW-0274">FAD</keyword>
<dbReference type="Gene3D" id="3.50.50.60">
    <property type="entry name" value="FAD/NAD(P)-binding domain"/>
    <property type="match status" value="1"/>
</dbReference>
<dbReference type="PANTHER" id="PTHR43104:SF2">
    <property type="entry name" value="L-2-HYDROXYGLUTARATE DEHYDROGENASE, MITOCHONDRIAL"/>
    <property type="match status" value="1"/>
</dbReference>
<organism evidence="5 6">
    <name type="scientific">Heterorhabditis bacteriophora</name>
    <name type="common">Entomopathogenic nematode worm</name>
    <dbReference type="NCBI Taxonomy" id="37862"/>
    <lineage>
        <taxon>Eukaryota</taxon>
        <taxon>Metazoa</taxon>
        <taxon>Ecdysozoa</taxon>
        <taxon>Nematoda</taxon>
        <taxon>Chromadorea</taxon>
        <taxon>Rhabditida</taxon>
        <taxon>Rhabditina</taxon>
        <taxon>Rhabditomorpha</taxon>
        <taxon>Strongyloidea</taxon>
        <taxon>Heterorhabditidae</taxon>
        <taxon>Heterorhabditis</taxon>
    </lineage>
</organism>
<evidence type="ECO:0000256" key="2">
    <source>
        <dbReference type="ARBA" id="ARBA00022630"/>
    </source>
</evidence>
<dbReference type="AlphaFoldDB" id="A0A1I7XM31"/>
<comment type="cofactor">
    <cofactor evidence="1">
        <name>FAD</name>
        <dbReference type="ChEBI" id="CHEBI:57692"/>
    </cofactor>
</comment>
<keyword evidence="4" id="KW-0560">Oxidoreductase</keyword>
<dbReference type="Proteomes" id="UP000095283">
    <property type="component" value="Unplaced"/>
</dbReference>
<evidence type="ECO:0000256" key="3">
    <source>
        <dbReference type="ARBA" id="ARBA00022827"/>
    </source>
</evidence>
<reference evidence="6" key="1">
    <citation type="submission" date="2016-11" db="UniProtKB">
        <authorList>
            <consortium name="WormBaseParasite"/>
        </authorList>
    </citation>
    <scope>IDENTIFICATION</scope>
</reference>
<evidence type="ECO:0000313" key="5">
    <source>
        <dbReference type="Proteomes" id="UP000095283"/>
    </source>
</evidence>
<dbReference type="GO" id="GO:0047545">
    <property type="term" value="F:(S)-2-hydroxyglutarate dehydrogenase activity"/>
    <property type="evidence" value="ECO:0007669"/>
    <property type="project" value="TreeGrafter"/>
</dbReference>
<evidence type="ECO:0000256" key="1">
    <source>
        <dbReference type="ARBA" id="ARBA00001974"/>
    </source>
</evidence>
<dbReference type="PANTHER" id="PTHR43104">
    <property type="entry name" value="L-2-HYDROXYGLUTARATE DEHYDROGENASE, MITOCHONDRIAL"/>
    <property type="match status" value="1"/>
</dbReference>